<dbReference type="GO" id="GO:0005829">
    <property type="term" value="C:cytosol"/>
    <property type="evidence" value="ECO:0007669"/>
    <property type="project" value="TreeGrafter"/>
</dbReference>
<dbReference type="SUPFAM" id="SSF56784">
    <property type="entry name" value="HAD-like"/>
    <property type="match status" value="1"/>
</dbReference>
<dbReference type="SFLD" id="SFLDS00003">
    <property type="entry name" value="Haloacid_Dehalogenase"/>
    <property type="match status" value="1"/>
</dbReference>
<dbReference type="InterPro" id="IPR023198">
    <property type="entry name" value="PGP-like_dom2"/>
</dbReference>
<protein>
    <submittedName>
        <fullName evidence="1">HAD hydrolase, family IA, variant 1</fullName>
    </submittedName>
</protein>
<dbReference type="STRING" id="1218492.JG30_01630"/>
<proteinExistence type="predicted"/>
<dbReference type="RefSeq" id="WP_052725142.1">
    <property type="nucleotide sequence ID" value="NZ_JBHSZT010000003.1"/>
</dbReference>
<comment type="caution">
    <text evidence="1">The sequence shown here is derived from an EMBL/GenBank/DDBJ whole genome shotgun (WGS) entry which is preliminary data.</text>
</comment>
<dbReference type="PANTHER" id="PTHR43434">
    <property type="entry name" value="PHOSPHOGLYCOLATE PHOSPHATASE"/>
    <property type="match status" value="1"/>
</dbReference>
<dbReference type="PATRIC" id="fig|1218492.5.peg.276"/>
<dbReference type="AlphaFoldDB" id="A0A0F4LWU6"/>
<dbReference type="Gene3D" id="3.40.50.1000">
    <property type="entry name" value="HAD superfamily/HAD-like"/>
    <property type="match status" value="1"/>
</dbReference>
<dbReference type="SFLD" id="SFLDG01129">
    <property type="entry name" value="C1.5:_HAD__Beta-PGM__Phosphata"/>
    <property type="match status" value="1"/>
</dbReference>
<dbReference type="Pfam" id="PF13419">
    <property type="entry name" value="HAD_2"/>
    <property type="match status" value="1"/>
</dbReference>
<dbReference type="Proteomes" id="UP000033558">
    <property type="component" value="Unassembled WGS sequence"/>
</dbReference>
<dbReference type="GO" id="GO:0004713">
    <property type="term" value="F:protein tyrosine kinase activity"/>
    <property type="evidence" value="ECO:0007669"/>
    <property type="project" value="TreeGrafter"/>
</dbReference>
<dbReference type="PANTHER" id="PTHR43434:SF20">
    <property type="entry name" value="5'-NUCLEOTIDASE"/>
    <property type="match status" value="1"/>
</dbReference>
<keyword evidence="1" id="KW-0378">Hydrolase</keyword>
<sequence>MIKNIFFDLDGTIIDSAPGIIKALRYAYQQAALSVPDDSVLRKFIGPPLLESIEKYTKISPESELARQLLRGFQEYYGRSGWQEMHLYPQIVPVLKQLQQNGHRLYIATAKPQTFAKQIVDYLEIQQYFVNLYGTDLDEKMQKKDVIQRALKIEAISDPQQIVMVGDRDTDVLGAAANQVATIGVLYGFGTATELTQAGAKALIKTPEQLIEQVS</sequence>
<evidence type="ECO:0000313" key="1">
    <source>
        <dbReference type="EMBL" id="KJY63252.1"/>
    </source>
</evidence>
<dbReference type="InterPro" id="IPR050155">
    <property type="entry name" value="HAD-like_hydrolase_sf"/>
</dbReference>
<dbReference type="EMBL" id="JXJQ01000002">
    <property type="protein sequence ID" value="KJY63252.1"/>
    <property type="molecule type" value="Genomic_DNA"/>
</dbReference>
<dbReference type="InterPro" id="IPR036412">
    <property type="entry name" value="HAD-like_sf"/>
</dbReference>
<gene>
    <name evidence="1" type="ORF">JG30_01630</name>
</gene>
<dbReference type="InterPro" id="IPR023214">
    <property type="entry name" value="HAD_sf"/>
</dbReference>
<dbReference type="GO" id="GO:0016787">
    <property type="term" value="F:hydrolase activity"/>
    <property type="evidence" value="ECO:0007669"/>
    <property type="project" value="UniProtKB-KW"/>
</dbReference>
<accession>A0A0F4LWU6</accession>
<dbReference type="InterPro" id="IPR041492">
    <property type="entry name" value="HAD_2"/>
</dbReference>
<name>A0A0F4LWU6_9LACO</name>
<reference evidence="1 2" key="1">
    <citation type="submission" date="2015-01" db="EMBL/GenBank/DDBJ databases">
        <title>Comparative genomics of the lactic acid bacteria isolated from the honey bee gut.</title>
        <authorList>
            <person name="Ellegaard K.M."/>
            <person name="Tamarit D."/>
            <person name="Javelind E."/>
            <person name="Olofsson T."/>
            <person name="Andersson S.G."/>
            <person name="Vasquez A."/>
        </authorList>
    </citation>
    <scope>NUCLEOTIDE SEQUENCE [LARGE SCALE GENOMIC DNA]</scope>
    <source>
        <strain evidence="1 2">Bin4</strain>
    </source>
</reference>
<evidence type="ECO:0000313" key="2">
    <source>
        <dbReference type="Proteomes" id="UP000033558"/>
    </source>
</evidence>
<dbReference type="HOGENOM" id="CLU_045011_19_4_9"/>
<dbReference type="Gene3D" id="1.10.150.240">
    <property type="entry name" value="Putative phosphatase, domain 2"/>
    <property type="match status" value="1"/>
</dbReference>
<organism evidence="1 2">
    <name type="scientific">Bombilactobacillus mellifer</name>
    <dbReference type="NCBI Taxonomy" id="1218492"/>
    <lineage>
        <taxon>Bacteria</taxon>
        <taxon>Bacillati</taxon>
        <taxon>Bacillota</taxon>
        <taxon>Bacilli</taxon>
        <taxon>Lactobacillales</taxon>
        <taxon>Lactobacillaceae</taxon>
        <taxon>Bombilactobacillus</taxon>
    </lineage>
</organism>
<keyword evidence="2" id="KW-1185">Reference proteome</keyword>